<feature type="transmembrane region" description="Helical" evidence="6">
    <location>
        <begin position="376"/>
        <end position="396"/>
    </location>
</feature>
<dbReference type="STRING" id="237682.SAMN05421676_11836"/>
<comment type="subcellular location">
    <subcellularLocation>
        <location evidence="1">Cell membrane</location>
        <topology evidence="1">Multi-pass membrane protein</topology>
    </subcellularLocation>
</comment>
<accession>A0A1I0JDK6</accession>
<dbReference type="Proteomes" id="UP000199095">
    <property type="component" value="Unassembled WGS sequence"/>
</dbReference>
<dbReference type="InterPro" id="IPR024923">
    <property type="entry name" value="PG_synth_SpoVB"/>
</dbReference>
<dbReference type="PANTHER" id="PTHR30250:SF21">
    <property type="entry name" value="LIPID II FLIPPASE MURJ"/>
    <property type="match status" value="1"/>
</dbReference>
<organism evidence="7 8">
    <name type="scientific">Salinibacillus kushneri</name>
    <dbReference type="NCBI Taxonomy" id="237682"/>
    <lineage>
        <taxon>Bacteria</taxon>
        <taxon>Bacillati</taxon>
        <taxon>Bacillota</taxon>
        <taxon>Bacilli</taxon>
        <taxon>Bacillales</taxon>
        <taxon>Bacillaceae</taxon>
        <taxon>Salinibacillus</taxon>
    </lineage>
</organism>
<dbReference type="PIRSF" id="PIRSF038958">
    <property type="entry name" value="PG_synth_SpoVB"/>
    <property type="match status" value="1"/>
</dbReference>
<keyword evidence="2" id="KW-1003">Cell membrane</keyword>
<evidence type="ECO:0000256" key="6">
    <source>
        <dbReference type="SAM" id="Phobius"/>
    </source>
</evidence>
<feature type="transmembrane region" description="Helical" evidence="6">
    <location>
        <begin position="469"/>
        <end position="492"/>
    </location>
</feature>
<evidence type="ECO:0000313" key="8">
    <source>
        <dbReference type="Proteomes" id="UP000199095"/>
    </source>
</evidence>
<evidence type="ECO:0000256" key="5">
    <source>
        <dbReference type="ARBA" id="ARBA00023136"/>
    </source>
</evidence>
<keyword evidence="8" id="KW-1185">Reference proteome</keyword>
<dbReference type="EMBL" id="FOHJ01000018">
    <property type="protein sequence ID" value="SEU08069.1"/>
    <property type="molecule type" value="Genomic_DNA"/>
</dbReference>
<name>A0A1I0JDK6_9BACI</name>
<evidence type="ECO:0000256" key="1">
    <source>
        <dbReference type="ARBA" id="ARBA00004651"/>
    </source>
</evidence>
<evidence type="ECO:0000256" key="2">
    <source>
        <dbReference type="ARBA" id="ARBA00022475"/>
    </source>
</evidence>
<reference evidence="8" key="1">
    <citation type="submission" date="2016-10" db="EMBL/GenBank/DDBJ databases">
        <authorList>
            <person name="Varghese N."/>
            <person name="Submissions S."/>
        </authorList>
    </citation>
    <scope>NUCLEOTIDE SEQUENCE [LARGE SCALE GENOMIC DNA]</scope>
    <source>
        <strain evidence="8">CGMCC 1.3566</strain>
    </source>
</reference>
<feature type="transmembrane region" description="Helical" evidence="6">
    <location>
        <begin position="286"/>
        <end position="317"/>
    </location>
</feature>
<dbReference type="InterPro" id="IPR050833">
    <property type="entry name" value="Poly_Biosynth_Transport"/>
</dbReference>
<feature type="transmembrane region" description="Helical" evidence="6">
    <location>
        <begin position="403"/>
        <end position="425"/>
    </location>
</feature>
<feature type="transmembrane region" description="Helical" evidence="6">
    <location>
        <begin position="431"/>
        <end position="449"/>
    </location>
</feature>
<keyword evidence="5 6" id="KW-0472">Membrane</keyword>
<feature type="transmembrane region" description="Helical" evidence="6">
    <location>
        <begin position="338"/>
        <end position="356"/>
    </location>
</feature>
<gene>
    <name evidence="7" type="ORF">SAMN05421676_11836</name>
</gene>
<feature type="transmembrane region" description="Helical" evidence="6">
    <location>
        <begin position="129"/>
        <end position="147"/>
    </location>
</feature>
<feature type="transmembrane region" description="Helical" evidence="6">
    <location>
        <begin position="50"/>
        <end position="68"/>
    </location>
</feature>
<dbReference type="Pfam" id="PF01943">
    <property type="entry name" value="Polysacc_synt"/>
    <property type="match status" value="1"/>
</dbReference>
<feature type="transmembrane region" description="Helical" evidence="6">
    <location>
        <begin position="246"/>
        <end position="266"/>
    </location>
</feature>
<keyword evidence="4 6" id="KW-1133">Transmembrane helix</keyword>
<dbReference type="RefSeq" id="WP_093137754.1">
    <property type="nucleotide sequence ID" value="NZ_FOHJ01000018.1"/>
</dbReference>
<dbReference type="PANTHER" id="PTHR30250">
    <property type="entry name" value="PST FAMILY PREDICTED COLANIC ACID TRANSPORTER"/>
    <property type="match status" value="1"/>
</dbReference>
<sequence length="541" mass="59535">MSNILRGTILITGANYLSKILGILYVIPFEALVTGTALSLFSFAYTPYTILISISTMGIPLAMSKFVSKYNTLGDYQTGRRMFQAAFKVMMVTGILAFLLLFFSSDFIAKIAISEEETNFPYSVEEVSFVIKMVSFALLIIPAMSIMRGFFQGYGSMGPSAVSTVMEQIVRIIFLLGSVFLVLKVLGGTVTNAIGMATFATFVGAIGSLFVLGYFWKMRKPYLDQQLNAQKTKTRHFDSKGMFKELLSYAGPFVLVGLATPIYQLIDQFTFPRAMAAIDLGGETAALAYSVIVLLGHKLVIIPVTLATGLSLALLPVITSSFTAQKRDLYIQQINQSLQIIMLIIIPASVGLSILGNEAYGSFYGIEDLTEAGPLLSWYAPVSLFFGLFTVTASILQGINKQSFALISLGVGVIIKLVCNMPFVYLFEAKGAIFATGIAVLTASTLNLWKIKHTINMPFKPLYKRTLLIFIFTGVMAIVVFFLKWIFTTFVFEEASRISSIVITITCVGIGGYIYMWLSYKATLLERVLGSRANVLKRFFI</sequence>
<evidence type="ECO:0000256" key="4">
    <source>
        <dbReference type="ARBA" id="ARBA00022989"/>
    </source>
</evidence>
<evidence type="ECO:0000313" key="7">
    <source>
        <dbReference type="EMBL" id="SEU08069.1"/>
    </source>
</evidence>
<dbReference type="OrthoDB" id="9775950at2"/>
<dbReference type="GO" id="GO:0005886">
    <property type="term" value="C:plasma membrane"/>
    <property type="evidence" value="ECO:0007669"/>
    <property type="project" value="UniProtKB-SubCell"/>
</dbReference>
<dbReference type="InterPro" id="IPR002797">
    <property type="entry name" value="Polysacc_synth"/>
</dbReference>
<feature type="transmembrane region" description="Helical" evidence="6">
    <location>
        <begin position="498"/>
        <end position="518"/>
    </location>
</feature>
<evidence type="ECO:0000256" key="3">
    <source>
        <dbReference type="ARBA" id="ARBA00022692"/>
    </source>
</evidence>
<protein>
    <submittedName>
        <fullName evidence="7">Membrane protein involved in the export of O-antigen and teichoic acid</fullName>
    </submittedName>
</protein>
<dbReference type="AlphaFoldDB" id="A0A1I0JDK6"/>
<proteinExistence type="predicted"/>
<dbReference type="CDD" id="cd13124">
    <property type="entry name" value="MATE_SpoVB_like"/>
    <property type="match status" value="1"/>
</dbReference>
<keyword evidence="3 6" id="KW-0812">Transmembrane</keyword>
<feature type="transmembrane region" description="Helical" evidence="6">
    <location>
        <begin position="168"/>
        <end position="187"/>
    </location>
</feature>
<feature type="transmembrane region" description="Helical" evidence="6">
    <location>
        <begin position="89"/>
        <end position="109"/>
    </location>
</feature>
<feature type="transmembrane region" description="Helical" evidence="6">
    <location>
        <begin position="193"/>
        <end position="216"/>
    </location>
</feature>